<accession>A0A0F9BT84</accession>
<sequence length="21" mass="2467">RAAVVIKDEIEKIKEQLQNIE</sequence>
<organism evidence="1">
    <name type="scientific">marine sediment metagenome</name>
    <dbReference type="NCBI Taxonomy" id="412755"/>
    <lineage>
        <taxon>unclassified sequences</taxon>
        <taxon>metagenomes</taxon>
        <taxon>ecological metagenomes</taxon>
    </lineage>
</organism>
<dbReference type="EMBL" id="LAZR01036309">
    <property type="protein sequence ID" value="KKL25184.1"/>
    <property type="molecule type" value="Genomic_DNA"/>
</dbReference>
<evidence type="ECO:0000313" key="1">
    <source>
        <dbReference type="EMBL" id="KKL25184.1"/>
    </source>
</evidence>
<gene>
    <name evidence="1" type="ORF">LCGC14_2407880</name>
</gene>
<feature type="non-terminal residue" evidence="1">
    <location>
        <position position="1"/>
    </location>
</feature>
<reference evidence="1" key="1">
    <citation type="journal article" date="2015" name="Nature">
        <title>Complex archaea that bridge the gap between prokaryotes and eukaryotes.</title>
        <authorList>
            <person name="Spang A."/>
            <person name="Saw J.H."/>
            <person name="Jorgensen S.L."/>
            <person name="Zaremba-Niedzwiedzka K."/>
            <person name="Martijn J."/>
            <person name="Lind A.E."/>
            <person name="van Eijk R."/>
            <person name="Schleper C."/>
            <person name="Guy L."/>
            <person name="Ettema T.J."/>
        </authorList>
    </citation>
    <scope>NUCLEOTIDE SEQUENCE</scope>
</reference>
<dbReference type="AlphaFoldDB" id="A0A0F9BT84"/>
<proteinExistence type="predicted"/>
<protein>
    <submittedName>
        <fullName evidence="1">Uncharacterized protein</fullName>
    </submittedName>
</protein>
<comment type="caution">
    <text evidence="1">The sequence shown here is derived from an EMBL/GenBank/DDBJ whole genome shotgun (WGS) entry which is preliminary data.</text>
</comment>
<name>A0A0F9BT84_9ZZZZ</name>